<evidence type="ECO:0000313" key="2">
    <source>
        <dbReference type="Proteomes" id="UP000239833"/>
    </source>
</evidence>
<name>A0A2L1U6D4_9BACL</name>
<organism evidence="1 2">
    <name type="scientific">Paenibacillus larvae subsp. larvae</name>
    <dbReference type="NCBI Taxonomy" id="147375"/>
    <lineage>
        <taxon>Bacteria</taxon>
        <taxon>Bacillati</taxon>
        <taxon>Bacillota</taxon>
        <taxon>Bacilli</taxon>
        <taxon>Bacillales</taxon>
        <taxon>Paenibacillaceae</taxon>
        <taxon>Paenibacillus</taxon>
    </lineage>
</organism>
<proteinExistence type="predicted"/>
<reference evidence="2" key="1">
    <citation type="submission" date="2017-02" db="EMBL/GenBank/DDBJ databases">
        <title>Delineation of Paenibacillus larvae strains originating from foulbrood outbreaks.</title>
        <authorList>
            <person name="Beims H."/>
            <person name="Bunk B."/>
            <person name="Sproeer C."/>
            <person name="Mohr K.I."/>
            <person name="Pradella S."/>
            <person name="Guenther G."/>
            <person name="Rohde M."/>
            <person name="von der Ohe W."/>
            <person name="Steinert M."/>
        </authorList>
    </citation>
    <scope>NUCLEOTIDE SEQUENCE [LARGE SCALE GENOMIC DNA]</scope>
    <source>
        <strain evidence="2">Eric_III</strain>
    </source>
</reference>
<protein>
    <submittedName>
        <fullName evidence="1">Uncharacterized protein</fullName>
    </submittedName>
</protein>
<gene>
    <name evidence="1" type="ORF">ERICIII_04431</name>
</gene>
<dbReference type="AlphaFoldDB" id="A0A2L1U6D4"/>
<accession>A0A2L1U6D4</accession>
<evidence type="ECO:0000313" key="1">
    <source>
        <dbReference type="EMBL" id="AVF28490.1"/>
    </source>
</evidence>
<dbReference type="Proteomes" id="UP000239833">
    <property type="component" value="Chromosome"/>
</dbReference>
<dbReference type="EMBL" id="CP019655">
    <property type="protein sequence ID" value="AVF28490.1"/>
    <property type="molecule type" value="Genomic_DNA"/>
</dbReference>
<sequence>MQQYKKRYAKVTGQGIQINKKFYSCSLAIRDGWFERAVLEGEWRVAAFQDSLCNETFFILHDNKMIT</sequence>